<gene>
    <name evidence="2" type="ORF">ANCCEY_15170</name>
</gene>
<dbReference type="Proteomes" id="UP000054495">
    <property type="component" value="Unassembled WGS sequence"/>
</dbReference>
<dbReference type="Gene3D" id="2.60.40.10">
    <property type="entry name" value="Immunoglobulins"/>
    <property type="match status" value="1"/>
</dbReference>
<dbReference type="InterPro" id="IPR035986">
    <property type="entry name" value="PKD_dom_sf"/>
</dbReference>
<sequence length="415" mass="45367">MWPNVDGNACAGINGNTLPPVACNWNGTCNGNTGMSAPGNYPPNASGSSYQPPLNVTAGDQFILCLSNYSYTNQNVNLDFFGTADVTCEPSTPDQTICQGSSATVNVLTFGLTDPTYNWLVTTGVSDPASGENVTVTPSVTTEYVVEITSYEGVFLDTFVITVVPPPTPDAGQDTILCQGQVISLNGTAASSSTVSWTVNTTDTLMEGRYNVQLIVTSPLGCIDSVTMQDFLTVMPKPKANFSWSPNPVLMFNTEVHFQNLSFLDVEYEWSFPGGVPGYSNLERPKVSYPDGETGIYPVTLIVTSELGCKDTLTQPLIVYPEVALYAPNTFTPDGDEYNQTWKVHMDGVDIYSFHLLIFNRWGEMVFESRDMDVPWNGRYNGKPVPSGSYTWTISAKDRLNDSKYEWNGTLNILR</sequence>
<proteinExistence type="predicted"/>
<name>A0A0D6L856_9BILA</name>
<evidence type="ECO:0000313" key="2">
    <source>
        <dbReference type="EMBL" id="EPB65761.1"/>
    </source>
</evidence>
<accession>A0A0D6L856</accession>
<dbReference type="PROSITE" id="PS50093">
    <property type="entry name" value="PKD"/>
    <property type="match status" value="1"/>
</dbReference>
<dbReference type="InterPro" id="IPR022409">
    <property type="entry name" value="PKD/Chitinase_dom"/>
</dbReference>
<evidence type="ECO:0000259" key="1">
    <source>
        <dbReference type="PROSITE" id="PS50093"/>
    </source>
</evidence>
<keyword evidence="3" id="KW-1185">Reference proteome</keyword>
<dbReference type="SMART" id="SM00089">
    <property type="entry name" value="PKD"/>
    <property type="match status" value="1"/>
</dbReference>
<dbReference type="EMBL" id="KE127168">
    <property type="protein sequence ID" value="EPB65761.1"/>
    <property type="molecule type" value="Genomic_DNA"/>
</dbReference>
<feature type="domain" description="PKD" evidence="1">
    <location>
        <begin position="265"/>
        <end position="319"/>
    </location>
</feature>
<dbReference type="InterPro" id="IPR013783">
    <property type="entry name" value="Ig-like_fold"/>
</dbReference>
<evidence type="ECO:0000313" key="3">
    <source>
        <dbReference type="Proteomes" id="UP000054495"/>
    </source>
</evidence>
<dbReference type="InterPro" id="IPR000601">
    <property type="entry name" value="PKD_dom"/>
</dbReference>
<dbReference type="CDD" id="cd00146">
    <property type="entry name" value="PKD"/>
    <property type="match status" value="1"/>
</dbReference>
<reference evidence="2 3" key="1">
    <citation type="submission" date="2013-05" db="EMBL/GenBank/DDBJ databases">
        <title>Draft genome of the parasitic nematode Anyclostoma ceylanicum.</title>
        <authorList>
            <person name="Mitreva M."/>
        </authorList>
    </citation>
    <scope>NUCLEOTIDE SEQUENCE [LARGE SCALE GENOMIC DNA]</scope>
</reference>
<dbReference type="Pfam" id="PF13585">
    <property type="entry name" value="CHU_C"/>
    <property type="match status" value="1"/>
</dbReference>
<dbReference type="AlphaFoldDB" id="A0A0D6L856"/>
<protein>
    <submittedName>
        <fullName evidence="2">PKD domain protein</fullName>
    </submittedName>
</protein>
<dbReference type="InterPro" id="IPR026341">
    <property type="entry name" value="T9SS_type_B"/>
</dbReference>
<dbReference type="NCBIfam" id="TIGR04131">
    <property type="entry name" value="Bac_Flav_CTERM"/>
    <property type="match status" value="1"/>
</dbReference>
<dbReference type="SUPFAM" id="SSF49299">
    <property type="entry name" value="PKD domain"/>
    <property type="match status" value="2"/>
</dbReference>
<organism evidence="2 3">
    <name type="scientific">Ancylostoma ceylanicum</name>
    <dbReference type="NCBI Taxonomy" id="53326"/>
    <lineage>
        <taxon>Eukaryota</taxon>
        <taxon>Metazoa</taxon>
        <taxon>Ecdysozoa</taxon>
        <taxon>Nematoda</taxon>
        <taxon>Chromadorea</taxon>
        <taxon>Rhabditida</taxon>
        <taxon>Rhabditina</taxon>
        <taxon>Rhabditomorpha</taxon>
        <taxon>Strongyloidea</taxon>
        <taxon>Ancylostomatidae</taxon>
        <taxon>Ancylostomatinae</taxon>
        <taxon>Ancylostoma</taxon>
    </lineage>
</organism>